<keyword evidence="4" id="KW-0560">Oxidoreductase</keyword>
<evidence type="ECO:0000256" key="4">
    <source>
        <dbReference type="ARBA" id="ARBA00023002"/>
    </source>
</evidence>
<proteinExistence type="predicted"/>
<dbReference type="PANTHER" id="PTHR43557">
    <property type="entry name" value="APOPTOSIS-INDUCING FACTOR 1"/>
    <property type="match status" value="1"/>
</dbReference>
<dbReference type="GO" id="GO:0005737">
    <property type="term" value="C:cytoplasm"/>
    <property type="evidence" value="ECO:0007669"/>
    <property type="project" value="TreeGrafter"/>
</dbReference>
<sequence>MAGDGAAGRAAAQSLLAAESGFPILHLTGPAVEAIDRTTVDKAIMTGRLSPARAMAMRPPLAGATTREDRVVSVAKSADGWSVRVPGEEIRASGLVLATGSQPHRLDVPGADAWAAAGRLSTLHSVADALRIRELVDGVDGARVLVTGSGLVGAEAASLLTAAGHRVTLVARSGLPGAAAWGPEIARRIARLHDEAVDARWSARIVSLEDGIAVLDDGTTVAADLVIVAHGARPRLPDGVPVFTDAAGAPSGVRVDDRLRVHGAHAPMVAAGAVAQHGVGDDPVVPYRIDHWDDAEAQGAHAAKALLHAVGLGEDPGPYRPRSPWSARIHGRQVAGFGHPVPGTVERVVSEEPLLVEFHTPAGESGGSSVAAVVGLDAGRALREHARAVGLQ</sequence>
<evidence type="ECO:0000313" key="6">
    <source>
        <dbReference type="EMBL" id="SLN01314.1"/>
    </source>
</evidence>
<feature type="domain" description="FAD/NAD(P)-binding" evidence="5">
    <location>
        <begin position="3"/>
        <end position="299"/>
    </location>
</feature>
<dbReference type="InterPro" id="IPR023753">
    <property type="entry name" value="FAD/NAD-binding_dom"/>
</dbReference>
<protein>
    <submittedName>
        <fullName evidence="6">Ferredoxin reductase / At1g63940 homolog</fullName>
    </submittedName>
</protein>
<gene>
    <name evidence="6" type="ORF">FM105_14400</name>
</gene>
<dbReference type="PANTHER" id="PTHR43557:SF2">
    <property type="entry name" value="RIESKE DOMAIN-CONTAINING PROTEIN-RELATED"/>
    <property type="match status" value="1"/>
</dbReference>
<dbReference type="Proteomes" id="UP000196581">
    <property type="component" value="Unassembled WGS sequence"/>
</dbReference>
<dbReference type="SUPFAM" id="SSF51905">
    <property type="entry name" value="FAD/NAD(P)-binding domain"/>
    <property type="match status" value="2"/>
</dbReference>
<dbReference type="AlphaFoldDB" id="A0A1X6XPN8"/>
<evidence type="ECO:0000313" key="7">
    <source>
        <dbReference type="Proteomes" id="UP000196581"/>
    </source>
</evidence>
<dbReference type="InterPro" id="IPR036188">
    <property type="entry name" value="FAD/NAD-bd_sf"/>
</dbReference>
<dbReference type="PRINTS" id="PR00368">
    <property type="entry name" value="FADPNR"/>
</dbReference>
<dbReference type="Gene3D" id="3.50.50.60">
    <property type="entry name" value="FAD/NAD(P)-binding domain"/>
    <property type="match status" value="2"/>
</dbReference>
<dbReference type="GO" id="GO:0016651">
    <property type="term" value="F:oxidoreductase activity, acting on NAD(P)H"/>
    <property type="evidence" value="ECO:0007669"/>
    <property type="project" value="TreeGrafter"/>
</dbReference>
<dbReference type="EMBL" id="FWFF01000022">
    <property type="protein sequence ID" value="SLN01314.1"/>
    <property type="molecule type" value="Genomic_DNA"/>
</dbReference>
<evidence type="ECO:0000259" key="5">
    <source>
        <dbReference type="Pfam" id="PF07992"/>
    </source>
</evidence>
<reference evidence="7" key="1">
    <citation type="submission" date="2017-02" db="EMBL/GenBank/DDBJ databases">
        <authorList>
            <person name="Dridi B."/>
        </authorList>
    </citation>
    <scope>NUCLEOTIDE SEQUENCE [LARGE SCALE GENOMIC DNA]</scope>
    <source>
        <strain evidence="7">B Co 03.10</strain>
    </source>
</reference>
<evidence type="ECO:0000256" key="3">
    <source>
        <dbReference type="ARBA" id="ARBA00022827"/>
    </source>
</evidence>
<dbReference type="InterPro" id="IPR050446">
    <property type="entry name" value="FAD-oxidoreductase/Apoptosis"/>
</dbReference>
<keyword evidence="3" id="KW-0274">FAD</keyword>
<keyword evidence="2" id="KW-0285">Flavoprotein</keyword>
<evidence type="ECO:0000256" key="1">
    <source>
        <dbReference type="ARBA" id="ARBA00001974"/>
    </source>
</evidence>
<keyword evidence="7" id="KW-1185">Reference proteome</keyword>
<dbReference type="Pfam" id="PF07992">
    <property type="entry name" value="Pyr_redox_2"/>
    <property type="match status" value="1"/>
</dbReference>
<accession>A0A1X6XPN8</accession>
<organism evidence="6 7">
    <name type="scientific">Brevibacterium yomogidense</name>
    <dbReference type="NCBI Taxonomy" id="946573"/>
    <lineage>
        <taxon>Bacteria</taxon>
        <taxon>Bacillati</taxon>
        <taxon>Actinomycetota</taxon>
        <taxon>Actinomycetes</taxon>
        <taxon>Micrococcales</taxon>
        <taxon>Brevibacteriaceae</taxon>
        <taxon>Brevibacterium</taxon>
    </lineage>
</organism>
<name>A0A1X6XPN8_9MICO</name>
<comment type="cofactor">
    <cofactor evidence="1">
        <name>FAD</name>
        <dbReference type="ChEBI" id="CHEBI:57692"/>
    </cofactor>
</comment>
<evidence type="ECO:0000256" key="2">
    <source>
        <dbReference type="ARBA" id="ARBA00022630"/>
    </source>
</evidence>